<keyword evidence="1" id="KW-1133">Transmembrane helix</keyword>
<feature type="transmembrane region" description="Helical" evidence="1">
    <location>
        <begin position="21"/>
        <end position="43"/>
    </location>
</feature>
<name>A0A1F7S0N2_9BACT</name>
<keyword evidence="1" id="KW-0812">Transmembrane</keyword>
<proteinExistence type="predicted"/>
<gene>
    <name evidence="2" type="ORF">A2161_10345</name>
</gene>
<comment type="caution">
    <text evidence="2">The sequence shown here is derived from an EMBL/GenBank/DDBJ whole genome shotgun (WGS) entry which is preliminary data.</text>
</comment>
<keyword evidence="1" id="KW-0472">Membrane</keyword>
<dbReference type="Proteomes" id="UP000179266">
    <property type="component" value="Unassembled WGS sequence"/>
</dbReference>
<reference evidence="2 3" key="1">
    <citation type="journal article" date="2016" name="Nat. Commun.">
        <title>Thousands of microbial genomes shed light on interconnected biogeochemical processes in an aquifer system.</title>
        <authorList>
            <person name="Anantharaman K."/>
            <person name="Brown C.T."/>
            <person name="Hug L.A."/>
            <person name="Sharon I."/>
            <person name="Castelle C.J."/>
            <person name="Probst A.J."/>
            <person name="Thomas B.C."/>
            <person name="Singh A."/>
            <person name="Wilkins M.J."/>
            <person name="Karaoz U."/>
            <person name="Brodie E.L."/>
            <person name="Williams K.H."/>
            <person name="Hubbard S.S."/>
            <person name="Banfield J.F."/>
        </authorList>
    </citation>
    <scope>NUCLEOTIDE SEQUENCE [LARGE SCALE GENOMIC DNA]</scope>
</reference>
<sequence>MPDVRANKSKTRKYSDVNKRKCILQLSCEIETLLLFILLMIPLKINNRSKDTLHNFKKNVKKLI</sequence>
<evidence type="ECO:0000313" key="2">
    <source>
        <dbReference type="EMBL" id="OGL47362.1"/>
    </source>
</evidence>
<organism evidence="2 3">
    <name type="scientific">Candidatus Schekmanbacteria bacterium RBG_13_48_7</name>
    <dbReference type="NCBI Taxonomy" id="1817878"/>
    <lineage>
        <taxon>Bacteria</taxon>
        <taxon>Candidatus Schekmaniibacteriota</taxon>
    </lineage>
</organism>
<dbReference type="EMBL" id="MGDD01000080">
    <property type="protein sequence ID" value="OGL47362.1"/>
    <property type="molecule type" value="Genomic_DNA"/>
</dbReference>
<protein>
    <submittedName>
        <fullName evidence="2">Uncharacterized protein</fullName>
    </submittedName>
</protein>
<evidence type="ECO:0000256" key="1">
    <source>
        <dbReference type="SAM" id="Phobius"/>
    </source>
</evidence>
<dbReference type="AlphaFoldDB" id="A0A1F7S0N2"/>
<accession>A0A1F7S0N2</accession>
<evidence type="ECO:0000313" key="3">
    <source>
        <dbReference type="Proteomes" id="UP000179266"/>
    </source>
</evidence>